<keyword evidence="6" id="KW-0479">Metal-binding</keyword>
<keyword evidence="10" id="KW-1185">Reference proteome</keyword>
<dbReference type="Pfam" id="PF00856">
    <property type="entry name" value="SET"/>
    <property type="match status" value="1"/>
</dbReference>
<dbReference type="InterPro" id="IPR050973">
    <property type="entry name" value="H3K9_Histone-Lys_N-MTase"/>
</dbReference>
<evidence type="ECO:0000259" key="8">
    <source>
        <dbReference type="PROSITE" id="PS50280"/>
    </source>
</evidence>
<name>A0A0D7AMZ9_9AGAR</name>
<keyword evidence="3" id="KW-0489">Methyltransferase</keyword>
<keyword evidence="4" id="KW-0808">Transferase</keyword>
<dbReference type="GO" id="GO:0005694">
    <property type="term" value="C:chromosome"/>
    <property type="evidence" value="ECO:0007669"/>
    <property type="project" value="UniProtKB-SubCell"/>
</dbReference>
<evidence type="ECO:0000256" key="7">
    <source>
        <dbReference type="ARBA" id="ARBA00022833"/>
    </source>
</evidence>
<reference evidence="9 10" key="1">
    <citation type="journal article" date="2015" name="Fungal Genet. Biol.">
        <title>Evolution of novel wood decay mechanisms in Agaricales revealed by the genome sequences of Fistulina hepatica and Cylindrobasidium torrendii.</title>
        <authorList>
            <person name="Floudas D."/>
            <person name="Held B.W."/>
            <person name="Riley R."/>
            <person name="Nagy L.G."/>
            <person name="Koehler G."/>
            <person name="Ransdell A.S."/>
            <person name="Younus H."/>
            <person name="Chow J."/>
            <person name="Chiniquy J."/>
            <person name="Lipzen A."/>
            <person name="Tritt A."/>
            <person name="Sun H."/>
            <person name="Haridas S."/>
            <person name="LaButti K."/>
            <person name="Ohm R.A."/>
            <person name="Kues U."/>
            <person name="Blanchette R.A."/>
            <person name="Grigoriev I.V."/>
            <person name="Minto R.E."/>
            <person name="Hibbett D.S."/>
        </authorList>
    </citation>
    <scope>NUCLEOTIDE SEQUENCE [LARGE SCALE GENOMIC DNA]</scope>
    <source>
        <strain evidence="9 10">ATCC 64428</strain>
    </source>
</reference>
<dbReference type="OrthoDB" id="308383at2759"/>
<sequence>SYRNDASKLSKEDKEYCFDLDGHEDLDNQTRISSSFTVNSKKIGNWTRFINHSCEPNLVIQSVVWEKIPEENKPFLVFVAKYDLEPFTELSIDY</sequence>
<keyword evidence="5" id="KW-0949">S-adenosyl-L-methionine</keyword>
<organism evidence="9 10">
    <name type="scientific">Fistulina hepatica ATCC 64428</name>
    <dbReference type="NCBI Taxonomy" id="1128425"/>
    <lineage>
        <taxon>Eukaryota</taxon>
        <taxon>Fungi</taxon>
        <taxon>Dikarya</taxon>
        <taxon>Basidiomycota</taxon>
        <taxon>Agaricomycotina</taxon>
        <taxon>Agaricomycetes</taxon>
        <taxon>Agaricomycetidae</taxon>
        <taxon>Agaricales</taxon>
        <taxon>Fistulinaceae</taxon>
        <taxon>Fistulina</taxon>
    </lineage>
</organism>
<feature type="domain" description="SET" evidence="8">
    <location>
        <begin position="1"/>
        <end position="94"/>
    </location>
</feature>
<dbReference type="GO" id="GO:0008168">
    <property type="term" value="F:methyltransferase activity"/>
    <property type="evidence" value="ECO:0007669"/>
    <property type="project" value="UniProtKB-KW"/>
</dbReference>
<feature type="non-terminal residue" evidence="9">
    <location>
        <position position="94"/>
    </location>
</feature>
<evidence type="ECO:0000313" key="10">
    <source>
        <dbReference type="Proteomes" id="UP000054144"/>
    </source>
</evidence>
<dbReference type="AlphaFoldDB" id="A0A0D7AMZ9"/>
<dbReference type="Gene3D" id="2.170.270.10">
    <property type="entry name" value="SET domain"/>
    <property type="match status" value="1"/>
</dbReference>
<proteinExistence type="predicted"/>
<keyword evidence="2" id="KW-0158">Chromosome</keyword>
<evidence type="ECO:0000256" key="6">
    <source>
        <dbReference type="ARBA" id="ARBA00022723"/>
    </source>
</evidence>
<dbReference type="GO" id="GO:0046872">
    <property type="term" value="F:metal ion binding"/>
    <property type="evidence" value="ECO:0007669"/>
    <property type="project" value="UniProtKB-KW"/>
</dbReference>
<comment type="subcellular location">
    <subcellularLocation>
        <location evidence="1">Chromosome</location>
    </subcellularLocation>
</comment>
<dbReference type="PANTHER" id="PTHR46223">
    <property type="entry name" value="HISTONE-LYSINE N-METHYLTRANSFERASE SUV39H"/>
    <property type="match status" value="1"/>
</dbReference>
<evidence type="ECO:0000313" key="9">
    <source>
        <dbReference type="EMBL" id="KIY53134.1"/>
    </source>
</evidence>
<evidence type="ECO:0000256" key="1">
    <source>
        <dbReference type="ARBA" id="ARBA00004286"/>
    </source>
</evidence>
<dbReference type="InterPro" id="IPR001214">
    <property type="entry name" value="SET_dom"/>
</dbReference>
<protein>
    <submittedName>
        <fullName evidence="9">SET domain-containing protein</fullName>
    </submittedName>
</protein>
<dbReference type="GO" id="GO:0032259">
    <property type="term" value="P:methylation"/>
    <property type="evidence" value="ECO:0007669"/>
    <property type="project" value="UniProtKB-KW"/>
</dbReference>
<gene>
    <name evidence="9" type="ORF">FISHEDRAFT_18362</name>
</gene>
<dbReference type="EMBL" id="KN881628">
    <property type="protein sequence ID" value="KIY53134.1"/>
    <property type="molecule type" value="Genomic_DNA"/>
</dbReference>
<evidence type="ECO:0000256" key="3">
    <source>
        <dbReference type="ARBA" id="ARBA00022603"/>
    </source>
</evidence>
<dbReference type="SUPFAM" id="SSF82199">
    <property type="entry name" value="SET domain"/>
    <property type="match status" value="1"/>
</dbReference>
<dbReference type="Proteomes" id="UP000054144">
    <property type="component" value="Unassembled WGS sequence"/>
</dbReference>
<dbReference type="InterPro" id="IPR046341">
    <property type="entry name" value="SET_dom_sf"/>
</dbReference>
<feature type="non-terminal residue" evidence="9">
    <location>
        <position position="1"/>
    </location>
</feature>
<keyword evidence="7" id="KW-0862">Zinc</keyword>
<accession>A0A0D7AMZ9</accession>
<dbReference type="PANTHER" id="PTHR46223:SF3">
    <property type="entry name" value="HISTONE-LYSINE N-METHYLTRANSFERASE SET-23"/>
    <property type="match status" value="1"/>
</dbReference>
<evidence type="ECO:0000256" key="5">
    <source>
        <dbReference type="ARBA" id="ARBA00022691"/>
    </source>
</evidence>
<dbReference type="PROSITE" id="PS50280">
    <property type="entry name" value="SET"/>
    <property type="match status" value="1"/>
</dbReference>
<evidence type="ECO:0000256" key="4">
    <source>
        <dbReference type="ARBA" id="ARBA00022679"/>
    </source>
</evidence>
<evidence type="ECO:0000256" key="2">
    <source>
        <dbReference type="ARBA" id="ARBA00022454"/>
    </source>
</evidence>